<evidence type="ECO:0000313" key="1">
    <source>
        <dbReference type="EMBL" id="PSR75524.1"/>
    </source>
</evidence>
<accession>A0A2T2ZSZ3</accession>
<sequence length="162" mass="18147">MVPVHCRISRLSTSSIHNSSAFILWARTPLPFYGLSCSVPDAGPSSAVRSAPSTIPPGLQMNQKEPPGGRWIARTARVDRIVLPAQPRLHKPHLLTYVTRLDPPKHWGCGVTDICSSTSSIDPHSALRQLQWYGSQRQWARLVQFHSLLFFARHFLCCFLGH</sequence>
<organism evidence="1 2">
    <name type="scientific">Coniella lustricola</name>
    <dbReference type="NCBI Taxonomy" id="2025994"/>
    <lineage>
        <taxon>Eukaryota</taxon>
        <taxon>Fungi</taxon>
        <taxon>Dikarya</taxon>
        <taxon>Ascomycota</taxon>
        <taxon>Pezizomycotina</taxon>
        <taxon>Sordariomycetes</taxon>
        <taxon>Sordariomycetidae</taxon>
        <taxon>Diaporthales</taxon>
        <taxon>Schizoparmaceae</taxon>
        <taxon>Coniella</taxon>
    </lineage>
</organism>
<dbReference type="EMBL" id="KZ678754">
    <property type="protein sequence ID" value="PSR75524.1"/>
    <property type="molecule type" value="Genomic_DNA"/>
</dbReference>
<keyword evidence="2" id="KW-1185">Reference proteome</keyword>
<reference evidence="1 2" key="1">
    <citation type="journal article" date="2018" name="Mycol. Prog.">
        <title>Coniella lustricola, a new species from submerged detritus.</title>
        <authorList>
            <person name="Raudabaugh D.B."/>
            <person name="Iturriaga T."/>
            <person name="Carver A."/>
            <person name="Mondo S."/>
            <person name="Pangilinan J."/>
            <person name="Lipzen A."/>
            <person name="He G."/>
            <person name="Amirebrahimi M."/>
            <person name="Grigoriev I.V."/>
            <person name="Miller A.N."/>
        </authorList>
    </citation>
    <scope>NUCLEOTIDE SEQUENCE [LARGE SCALE GENOMIC DNA]</scope>
    <source>
        <strain evidence="1 2">B22-T-1</strain>
    </source>
</reference>
<name>A0A2T2ZSZ3_9PEZI</name>
<dbReference type="Proteomes" id="UP000241462">
    <property type="component" value="Unassembled WGS sequence"/>
</dbReference>
<gene>
    <name evidence="1" type="ORF">BD289DRAFT_188076</name>
</gene>
<evidence type="ECO:0000313" key="2">
    <source>
        <dbReference type="Proteomes" id="UP000241462"/>
    </source>
</evidence>
<protein>
    <submittedName>
        <fullName evidence="1">Uncharacterized protein</fullName>
    </submittedName>
</protein>
<dbReference type="AlphaFoldDB" id="A0A2T2ZSZ3"/>
<dbReference type="InParanoid" id="A0A2T2ZSZ3"/>
<proteinExistence type="predicted"/>